<sequence>MEAHESLGLDGTTPARDSSTPPGEGGDRPASSLRVRVEESWFVADRALLAAHSDFFRALFRWETAGDGRPDELRLRGGVSARGFLVMLAVCRGEPVSLRDPEELWDAVECAAFLQTEVLTQCLCDLVDSDTCLELYAAAHVFGVRQLFCAAALHLCDAREDLWEDALAALPEELLAHARSLSPASFVAVGTHTPTAAGTRDSSFRAVLRLDEEGEGEWRHLTHLPALCSTALAGVAVLHDRLYVVGGVHGYNKETLDGGFCYDPGADAWSTVPGPTEPRCDFTLLGHQGRLYAVGGRRLAGGETTAAAEAFDVASGAWSPVRSAPRPVGSAACASARRRMFVCFWRPPDATDVYEYASGEDAWTLLTTLRRPQSYGHCMVGHGSRLYVMRNGPGDDFLRCVMDRYDLATGQWSALPGFYVNSKGALFTARVRGDSVLTVKSMLTLVYRVTERDGWRPRRQMSGFPEKGGLTAMEKAPCGCSQPTVGAPVGQQEVCEQALLDRGVPTQVLLVQNHQESVELCQDLVQH</sequence>
<protein>
    <recommendedName>
        <fullName evidence="4">BTB domain-containing protein</fullName>
    </recommendedName>
</protein>
<gene>
    <name evidence="5" type="ORF">NHX12_025557</name>
</gene>
<evidence type="ECO:0000256" key="3">
    <source>
        <dbReference type="SAM" id="MobiDB-lite"/>
    </source>
</evidence>
<dbReference type="PROSITE" id="PS50097">
    <property type="entry name" value="BTB"/>
    <property type="match status" value="1"/>
</dbReference>
<dbReference type="InterPro" id="IPR000210">
    <property type="entry name" value="BTB/POZ_dom"/>
</dbReference>
<dbReference type="Gene3D" id="3.30.710.10">
    <property type="entry name" value="Potassium Channel Kv1.1, Chain A"/>
    <property type="match status" value="1"/>
</dbReference>
<dbReference type="SUPFAM" id="SSF117281">
    <property type="entry name" value="Kelch motif"/>
    <property type="match status" value="1"/>
</dbReference>
<dbReference type="SUPFAM" id="SSF54695">
    <property type="entry name" value="POZ domain"/>
    <property type="match status" value="1"/>
</dbReference>
<dbReference type="SMART" id="SM00225">
    <property type="entry name" value="BTB"/>
    <property type="match status" value="1"/>
</dbReference>
<feature type="domain" description="BTB" evidence="4">
    <location>
        <begin position="31"/>
        <end position="100"/>
    </location>
</feature>
<reference evidence="5" key="1">
    <citation type="submission" date="2022-07" db="EMBL/GenBank/DDBJ databases">
        <title>Chromosome-level genome of Muraenolepis orangiensis.</title>
        <authorList>
            <person name="Kim J."/>
        </authorList>
    </citation>
    <scope>NUCLEOTIDE SEQUENCE</scope>
    <source>
        <strain evidence="5">KU_S4_2022</strain>
        <tissue evidence="5">Muscle</tissue>
    </source>
</reference>
<keyword evidence="2" id="KW-0677">Repeat</keyword>
<dbReference type="InterPro" id="IPR011333">
    <property type="entry name" value="SKP1/BTB/POZ_sf"/>
</dbReference>
<dbReference type="Pfam" id="PF01344">
    <property type="entry name" value="Kelch_1"/>
    <property type="match status" value="2"/>
</dbReference>
<accession>A0A9Q0EMZ2</accession>
<feature type="region of interest" description="Disordered" evidence="3">
    <location>
        <begin position="1"/>
        <end position="32"/>
    </location>
</feature>
<dbReference type="Pfam" id="PF00651">
    <property type="entry name" value="BTB"/>
    <property type="match status" value="1"/>
</dbReference>
<keyword evidence="6" id="KW-1185">Reference proteome</keyword>
<dbReference type="AlphaFoldDB" id="A0A9Q0EMZ2"/>
<evidence type="ECO:0000313" key="5">
    <source>
        <dbReference type="EMBL" id="KAJ3608510.1"/>
    </source>
</evidence>
<keyword evidence="1" id="KW-0880">Kelch repeat</keyword>
<name>A0A9Q0EMZ2_9TELE</name>
<proteinExistence type="predicted"/>
<dbReference type="PANTHER" id="PTHR46375">
    <property type="entry name" value="KELCH REPEAT AND BTB DOMAIN-CONTAINING PROTEIN 13-RELATED"/>
    <property type="match status" value="1"/>
</dbReference>
<dbReference type="InterPro" id="IPR052392">
    <property type="entry name" value="Kelch-BTB_domain-containing"/>
</dbReference>
<dbReference type="OrthoDB" id="45365at2759"/>
<dbReference type="EMBL" id="JANIIK010000040">
    <property type="protein sequence ID" value="KAJ3608510.1"/>
    <property type="molecule type" value="Genomic_DNA"/>
</dbReference>
<comment type="caution">
    <text evidence="5">The sequence shown here is derived from an EMBL/GenBank/DDBJ whole genome shotgun (WGS) entry which is preliminary data.</text>
</comment>
<dbReference type="InterPro" id="IPR015915">
    <property type="entry name" value="Kelch-typ_b-propeller"/>
</dbReference>
<evidence type="ECO:0000256" key="1">
    <source>
        <dbReference type="ARBA" id="ARBA00022441"/>
    </source>
</evidence>
<evidence type="ECO:0000256" key="2">
    <source>
        <dbReference type="ARBA" id="ARBA00022737"/>
    </source>
</evidence>
<dbReference type="InterPro" id="IPR006652">
    <property type="entry name" value="Kelch_1"/>
</dbReference>
<dbReference type="Proteomes" id="UP001148018">
    <property type="component" value="Unassembled WGS sequence"/>
</dbReference>
<dbReference type="Gene3D" id="2.120.10.80">
    <property type="entry name" value="Kelch-type beta propeller"/>
    <property type="match status" value="1"/>
</dbReference>
<evidence type="ECO:0000259" key="4">
    <source>
        <dbReference type="PROSITE" id="PS50097"/>
    </source>
</evidence>
<dbReference type="SMART" id="SM00612">
    <property type="entry name" value="Kelch"/>
    <property type="match status" value="2"/>
</dbReference>
<evidence type="ECO:0000313" key="6">
    <source>
        <dbReference type="Proteomes" id="UP001148018"/>
    </source>
</evidence>
<organism evidence="5 6">
    <name type="scientific">Muraenolepis orangiensis</name>
    <name type="common">Patagonian moray cod</name>
    <dbReference type="NCBI Taxonomy" id="630683"/>
    <lineage>
        <taxon>Eukaryota</taxon>
        <taxon>Metazoa</taxon>
        <taxon>Chordata</taxon>
        <taxon>Craniata</taxon>
        <taxon>Vertebrata</taxon>
        <taxon>Euteleostomi</taxon>
        <taxon>Actinopterygii</taxon>
        <taxon>Neopterygii</taxon>
        <taxon>Teleostei</taxon>
        <taxon>Neoteleostei</taxon>
        <taxon>Acanthomorphata</taxon>
        <taxon>Zeiogadaria</taxon>
        <taxon>Gadariae</taxon>
        <taxon>Gadiformes</taxon>
        <taxon>Muraenolepidoidei</taxon>
        <taxon>Muraenolepididae</taxon>
        <taxon>Muraenolepis</taxon>
    </lineage>
</organism>
<dbReference type="PANTHER" id="PTHR46375:SF6">
    <property type="entry name" value="KELCH REPEAT AND BTB DOMAIN-CONTAINING PROTEIN 13-LIKE"/>
    <property type="match status" value="1"/>
</dbReference>